<comment type="caution">
    <text evidence="1">The sequence shown here is derived from an EMBL/GenBank/DDBJ whole genome shotgun (WGS) entry which is preliminary data.</text>
</comment>
<dbReference type="AlphaFoldDB" id="A0A392TMM3"/>
<feature type="non-terminal residue" evidence="1">
    <location>
        <position position="1"/>
    </location>
</feature>
<dbReference type="Proteomes" id="UP000265520">
    <property type="component" value="Unassembled WGS sequence"/>
</dbReference>
<dbReference type="EMBL" id="LXQA010598999">
    <property type="protein sequence ID" value="MCI61390.1"/>
    <property type="molecule type" value="Genomic_DNA"/>
</dbReference>
<name>A0A392TMM3_9FABA</name>
<sequence length="19" mass="2039">RLAAIWLQPCAQGLPCEAV</sequence>
<protein>
    <submittedName>
        <fullName evidence="1">Uncharacterized protein</fullName>
    </submittedName>
</protein>
<reference evidence="1 2" key="1">
    <citation type="journal article" date="2018" name="Front. Plant Sci.">
        <title>Red Clover (Trifolium pratense) and Zigzag Clover (T. medium) - A Picture of Genomic Similarities and Differences.</title>
        <authorList>
            <person name="Dluhosova J."/>
            <person name="Istvanek J."/>
            <person name="Nedelnik J."/>
            <person name="Repkova J."/>
        </authorList>
    </citation>
    <scope>NUCLEOTIDE SEQUENCE [LARGE SCALE GENOMIC DNA]</scope>
    <source>
        <strain evidence="2">cv. 10/8</strain>
        <tissue evidence="1">Leaf</tissue>
    </source>
</reference>
<accession>A0A392TMM3</accession>
<evidence type="ECO:0000313" key="1">
    <source>
        <dbReference type="EMBL" id="MCI61390.1"/>
    </source>
</evidence>
<evidence type="ECO:0000313" key="2">
    <source>
        <dbReference type="Proteomes" id="UP000265520"/>
    </source>
</evidence>
<proteinExistence type="predicted"/>
<keyword evidence="2" id="KW-1185">Reference proteome</keyword>
<organism evidence="1 2">
    <name type="scientific">Trifolium medium</name>
    <dbReference type="NCBI Taxonomy" id="97028"/>
    <lineage>
        <taxon>Eukaryota</taxon>
        <taxon>Viridiplantae</taxon>
        <taxon>Streptophyta</taxon>
        <taxon>Embryophyta</taxon>
        <taxon>Tracheophyta</taxon>
        <taxon>Spermatophyta</taxon>
        <taxon>Magnoliopsida</taxon>
        <taxon>eudicotyledons</taxon>
        <taxon>Gunneridae</taxon>
        <taxon>Pentapetalae</taxon>
        <taxon>rosids</taxon>
        <taxon>fabids</taxon>
        <taxon>Fabales</taxon>
        <taxon>Fabaceae</taxon>
        <taxon>Papilionoideae</taxon>
        <taxon>50 kb inversion clade</taxon>
        <taxon>NPAAA clade</taxon>
        <taxon>Hologalegina</taxon>
        <taxon>IRL clade</taxon>
        <taxon>Trifolieae</taxon>
        <taxon>Trifolium</taxon>
    </lineage>
</organism>